<accession>A0A7X0NG20</accession>
<evidence type="ECO:0000256" key="4">
    <source>
        <dbReference type="ARBA" id="ARBA00023125"/>
    </source>
</evidence>
<feature type="domain" description="TACO1/YebC-like second and third" evidence="7">
    <location>
        <begin position="85"/>
        <end position="243"/>
    </location>
</feature>
<dbReference type="InterPro" id="IPR029072">
    <property type="entry name" value="YebC-like"/>
</dbReference>
<keyword evidence="2 6" id="KW-0963">Cytoplasm</keyword>
<keyword evidence="5 6" id="KW-0804">Transcription</keyword>
<dbReference type="HAMAP" id="MF_00693">
    <property type="entry name" value="Transcrip_reg_TACO1"/>
    <property type="match status" value="1"/>
</dbReference>
<dbReference type="InterPro" id="IPR049083">
    <property type="entry name" value="TACO1_YebC_N"/>
</dbReference>
<dbReference type="GO" id="GO:0005829">
    <property type="term" value="C:cytosol"/>
    <property type="evidence" value="ECO:0007669"/>
    <property type="project" value="TreeGrafter"/>
</dbReference>
<dbReference type="FunFam" id="1.10.10.200:FF:000003">
    <property type="entry name" value="Probable transcriptional regulatory protein YeeN"/>
    <property type="match status" value="1"/>
</dbReference>
<evidence type="ECO:0000313" key="9">
    <source>
        <dbReference type="EMBL" id="MBB6542678.1"/>
    </source>
</evidence>
<protein>
    <recommendedName>
        <fullName evidence="6">Probable transcriptional regulatory protein HNQ55_001178</fullName>
    </recommendedName>
</protein>
<keyword evidence="4 6" id="KW-0238">DNA-binding</keyword>
<dbReference type="PANTHER" id="PTHR12532">
    <property type="entry name" value="TRANSLATIONAL ACTIVATOR OF CYTOCHROME C OXIDASE 1"/>
    <property type="match status" value="1"/>
</dbReference>
<evidence type="ECO:0000313" key="10">
    <source>
        <dbReference type="Proteomes" id="UP000537141"/>
    </source>
</evidence>
<dbReference type="GO" id="GO:0003677">
    <property type="term" value="F:DNA binding"/>
    <property type="evidence" value="ECO:0007669"/>
    <property type="project" value="UniProtKB-UniRule"/>
</dbReference>
<dbReference type="GO" id="GO:0006355">
    <property type="term" value="P:regulation of DNA-templated transcription"/>
    <property type="evidence" value="ECO:0007669"/>
    <property type="project" value="UniProtKB-UniRule"/>
</dbReference>
<evidence type="ECO:0000256" key="3">
    <source>
        <dbReference type="ARBA" id="ARBA00023015"/>
    </source>
</evidence>
<dbReference type="Gene3D" id="1.10.10.200">
    <property type="match status" value="1"/>
</dbReference>
<keyword evidence="3 6" id="KW-0805">Transcription regulation</keyword>
<dbReference type="Pfam" id="PF20772">
    <property type="entry name" value="TACO1_YebC_N"/>
    <property type="match status" value="1"/>
</dbReference>
<evidence type="ECO:0000256" key="2">
    <source>
        <dbReference type="ARBA" id="ARBA00022490"/>
    </source>
</evidence>
<dbReference type="InterPro" id="IPR002876">
    <property type="entry name" value="Transcrip_reg_TACO1-like"/>
</dbReference>
<comment type="subcellular location">
    <subcellularLocation>
        <location evidence="6">Cytoplasm</location>
    </subcellularLocation>
</comment>
<dbReference type="InterPro" id="IPR048300">
    <property type="entry name" value="TACO1_YebC-like_2nd/3rd_dom"/>
</dbReference>
<dbReference type="NCBIfam" id="NF009044">
    <property type="entry name" value="PRK12378.1"/>
    <property type="match status" value="1"/>
</dbReference>
<evidence type="ECO:0000256" key="1">
    <source>
        <dbReference type="ARBA" id="ARBA00008724"/>
    </source>
</evidence>
<dbReference type="InterPro" id="IPR017856">
    <property type="entry name" value="Integrase-like_N"/>
</dbReference>
<evidence type="ECO:0000256" key="5">
    <source>
        <dbReference type="ARBA" id="ARBA00023163"/>
    </source>
</evidence>
<feature type="domain" description="TACO1/YebC-like N-terminal" evidence="8">
    <location>
        <begin position="10"/>
        <end position="80"/>
    </location>
</feature>
<comment type="caution">
    <text evidence="9">The sequence shown here is derived from an EMBL/GenBank/DDBJ whole genome shotgun (WGS) entry which is preliminary data.</text>
</comment>
<sequence length="249" mass="27988">MREIFTMGRAYQNRKLSMAKTAGQKTKVYSKYGKEIYVCAKNGGLDPDSNISLRRLIEKAKKDQVPAHVIDKAIDKAKGGGGEDYSEARYEGFGPGNCMVIIDCLTDNGNRTIKDVRLCFTKTNAKIGSSGTVSHMFDHQAVFAFKGDDDEAVLENLMMADIDVTDVELEDGIITVQAPHTEFYKIKTTFADTMPEYELEVEEITWVPQTYTEITSEDDIANFEKFMAMLEDCDDVQNVYHNAELPDQE</sequence>
<dbReference type="Pfam" id="PF01709">
    <property type="entry name" value="Transcrip_reg"/>
    <property type="match status" value="1"/>
</dbReference>
<dbReference type="SUPFAM" id="SSF75625">
    <property type="entry name" value="YebC-like"/>
    <property type="match status" value="1"/>
</dbReference>
<dbReference type="EMBL" id="JACHHU010000007">
    <property type="protein sequence ID" value="MBB6542678.1"/>
    <property type="molecule type" value="Genomic_DNA"/>
</dbReference>
<dbReference type="AlphaFoldDB" id="A0A7X0NG20"/>
<comment type="similarity">
    <text evidence="1 6">Belongs to the TACO1 family.</text>
</comment>
<dbReference type="Gene3D" id="3.30.70.980">
    <property type="match status" value="2"/>
</dbReference>
<evidence type="ECO:0000259" key="7">
    <source>
        <dbReference type="Pfam" id="PF01709"/>
    </source>
</evidence>
<dbReference type="PANTHER" id="PTHR12532:SF0">
    <property type="entry name" value="TRANSLATIONAL ACTIVATOR OF CYTOCHROME C OXIDASE 1"/>
    <property type="match status" value="1"/>
</dbReference>
<gene>
    <name evidence="9" type="ORF">HNQ55_001178</name>
</gene>
<dbReference type="Proteomes" id="UP000537141">
    <property type="component" value="Unassembled WGS sequence"/>
</dbReference>
<name>A0A7X0NG20_9GAMM</name>
<keyword evidence="10" id="KW-1185">Reference proteome</keyword>
<dbReference type="InterPro" id="IPR026564">
    <property type="entry name" value="Transcrip_reg_TACO1-like_dom3"/>
</dbReference>
<reference evidence="9 10" key="1">
    <citation type="submission" date="2020-08" db="EMBL/GenBank/DDBJ databases">
        <title>Genomic Encyclopedia of Type Strains, Phase IV (KMG-IV): sequencing the most valuable type-strain genomes for metagenomic binning, comparative biology and taxonomic classification.</title>
        <authorList>
            <person name="Goeker M."/>
        </authorList>
    </citation>
    <scope>NUCLEOTIDE SEQUENCE [LARGE SCALE GENOMIC DNA]</scope>
    <source>
        <strain evidence="9 10">DSM 26287</strain>
    </source>
</reference>
<organism evidence="9 10">
    <name type="scientific">Thalassotalea piscium</name>
    <dbReference type="NCBI Taxonomy" id="1230533"/>
    <lineage>
        <taxon>Bacteria</taxon>
        <taxon>Pseudomonadati</taxon>
        <taxon>Pseudomonadota</taxon>
        <taxon>Gammaproteobacteria</taxon>
        <taxon>Alteromonadales</taxon>
        <taxon>Colwelliaceae</taxon>
        <taxon>Thalassotalea</taxon>
    </lineage>
</organism>
<evidence type="ECO:0000259" key="8">
    <source>
        <dbReference type="Pfam" id="PF20772"/>
    </source>
</evidence>
<proteinExistence type="inferred from homology"/>
<evidence type="ECO:0000256" key="6">
    <source>
        <dbReference type="HAMAP-Rule" id="MF_00693"/>
    </source>
</evidence>